<dbReference type="EC" id="2.7.13.3" evidence="4"/>
<evidence type="ECO:0000259" key="14">
    <source>
        <dbReference type="PROSITE" id="PS50109"/>
    </source>
</evidence>
<organism evidence="16 17">
    <name type="scientific">Roseibium aestuarii</name>
    <dbReference type="NCBI Taxonomy" id="2600299"/>
    <lineage>
        <taxon>Bacteria</taxon>
        <taxon>Pseudomonadati</taxon>
        <taxon>Pseudomonadota</taxon>
        <taxon>Alphaproteobacteria</taxon>
        <taxon>Hyphomicrobiales</taxon>
        <taxon>Stappiaceae</taxon>
        <taxon>Roseibium</taxon>
    </lineage>
</organism>
<dbReference type="GO" id="GO:0016301">
    <property type="term" value="F:kinase activity"/>
    <property type="evidence" value="ECO:0007669"/>
    <property type="project" value="UniProtKB-KW"/>
</dbReference>
<dbReference type="Gene3D" id="1.10.287.130">
    <property type="match status" value="1"/>
</dbReference>
<dbReference type="CDD" id="cd10322">
    <property type="entry name" value="SLC5sbd"/>
    <property type="match status" value="1"/>
</dbReference>
<keyword evidence="7 13" id="KW-0812">Transmembrane</keyword>
<dbReference type="InterPro" id="IPR001734">
    <property type="entry name" value="Na/solute_symporter"/>
</dbReference>
<dbReference type="InterPro" id="IPR036890">
    <property type="entry name" value="HATPase_C_sf"/>
</dbReference>
<dbReference type="PROSITE" id="PS50110">
    <property type="entry name" value="RESPONSE_REGULATORY"/>
    <property type="match status" value="1"/>
</dbReference>
<evidence type="ECO:0000256" key="3">
    <source>
        <dbReference type="ARBA" id="ARBA00006434"/>
    </source>
</evidence>
<feature type="transmembrane region" description="Helical" evidence="13">
    <location>
        <begin position="449"/>
        <end position="471"/>
    </location>
</feature>
<accession>A0ABW4JU88</accession>
<dbReference type="Pfam" id="PF02518">
    <property type="entry name" value="HATPase_c"/>
    <property type="match status" value="1"/>
</dbReference>
<dbReference type="SMART" id="SM00388">
    <property type="entry name" value="HisKA"/>
    <property type="match status" value="1"/>
</dbReference>
<feature type="modified residue" description="4-aspartylphosphate" evidence="11">
    <location>
        <position position="1103"/>
    </location>
</feature>
<dbReference type="InterPro" id="IPR038377">
    <property type="entry name" value="Na/Glc_symporter_sf"/>
</dbReference>
<dbReference type="InterPro" id="IPR003594">
    <property type="entry name" value="HATPase_dom"/>
</dbReference>
<evidence type="ECO:0000256" key="2">
    <source>
        <dbReference type="ARBA" id="ARBA00004141"/>
    </source>
</evidence>
<dbReference type="Pfam" id="PF00512">
    <property type="entry name" value="HisKA"/>
    <property type="match status" value="1"/>
</dbReference>
<feature type="transmembrane region" description="Helical" evidence="13">
    <location>
        <begin position="41"/>
        <end position="58"/>
    </location>
</feature>
<feature type="transmembrane region" description="Helical" evidence="13">
    <location>
        <begin position="396"/>
        <end position="412"/>
    </location>
</feature>
<evidence type="ECO:0000256" key="13">
    <source>
        <dbReference type="SAM" id="Phobius"/>
    </source>
</evidence>
<reference evidence="17" key="1">
    <citation type="journal article" date="2019" name="Int. J. Syst. Evol. Microbiol.">
        <title>The Global Catalogue of Microorganisms (GCM) 10K type strain sequencing project: providing services to taxonomists for standard genome sequencing and annotation.</title>
        <authorList>
            <consortium name="The Broad Institute Genomics Platform"/>
            <consortium name="The Broad Institute Genome Sequencing Center for Infectious Disease"/>
            <person name="Wu L."/>
            <person name="Ma J."/>
        </authorList>
    </citation>
    <scope>NUCLEOTIDE SEQUENCE [LARGE SCALE GENOMIC DNA]</scope>
    <source>
        <strain evidence="17">JCM 3369</strain>
    </source>
</reference>
<feature type="transmembrane region" description="Helical" evidence="13">
    <location>
        <begin position="286"/>
        <end position="312"/>
    </location>
</feature>
<keyword evidence="9 13" id="KW-1133">Transmembrane helix</keyword>
<feature type="transmembrane region" description="Helical" evidence="13">
    <location>
        <begin position="70"/>
        <end position="88"/>
    </location>
</feature>
<feature type="transmembrane region" description="Helical" evidence="13">
    <location>
        <begin position="155"/>
        <end position="182"/>
    </location>
</feature>
<evidence type="ECO:0000256" key="12">
    <source>
        <dbReference type="SAM" id="Coils"/>
    </source>
</evidence>
<dbReference type="CDD" id="cd00082">
    <property type="entry name" value="HisKA"/>
    <property type="match status" value="1"/>
</dbReference>
<evidence type="ECO:0000256" key="5">
    <source>
        <dbReference type="ARBA" id="ARBA00022553"/>
    </source>
</evidence>
<keyword evidence="6" id="KW-0808">Transferase</keyword>
<evidence type="ECO:0000256" key="7">
    <source>
        <dbReference type="ARBA" id="ARBA00022692"/>
    </source>
</evidence>
<dbReference type="Gene3D" id="3.30.450.20">
    <property type="entry name" value="PAS domain"/>
    <property type="match status" value="1"/>
</dbReference>
<comment type="catalytic activity">
    <reaction evidence="1">
        <text>ATP + protein L-histidine = ADP + protein N-phospho-L-histidine.</text>
        <dbReference type="EC" id="2.7.13.3"/>
    </reaction>
</comment>
<dbReference type="InterPro" id="IPR011006">
    <property type="entry name" value="CheY-like_superfamily"/>
</dbReference>
<evidence type="ECO:0000256" key="11">
    <source>
        <dbReference type="PROSITE-ProRule" id="PRU00169"/>
    </source>
</evidence>
<dbReference type="SUPFAM" id="SSF52172">
    <property type="entry name" value="CheY-like"/>
    <property type="match status" value="1"/>
</dbReference>
<keyword evidence="12" id="KW-0175">Coiled coil</keyword>
<comment type="subcellular location">
    <subcellularLocation>
        <location evidence="2">Membrane</location>
        <topology evidence="2">Multi-pass membrane protein</topology>
    </subcellularLocation>
</comment>
<keyword evidence="8 16" id="KW-0418">Kinase</keyword>
<evidence type="ECO:0000256" key="4">
    <source>
        <dbReference type="ARBA" id="ARBA00012438"/>
    </source>
</evidence>
<dbReference type="InterPro" id="IPR004358">
    <property type="entry name" value="Sig_transdc_His_kin-like_C"/>
</dbReference>
<evidence type="ECO:0000313" key="17">
    <source>
        <dbReference type="Proteomes" id="UP001597327"/>
    </source>
</evidence>
<evidence type="ECO:0000256" key="6">
    <source>
        <dbReference type="ARBA" id="ARBA00022679"/>
    </source>
</evidence>
<feature type="transmembrane region" description="Helical" evidence="13">
    <location>
        <begin position="194"/>
        <end position="222"/>
    </location>
</feature>
<name>A0ABW4JU88_9HYPH</name>
<dbReference type="Pfam" id="PF00072">
    <property type="entry name" value="Response_reg"/>
    <property type="match status" value="1"/>
</dbReference>
<dbReference type="InterPro" id="IPR001789">
    <property type="entry name" value="Sig_transdc_resp-reg_receiver"/>
</dbReference>
<dbReference type="SMART" id="SM00448">
    <property type="entry name" value="REC"/>
    <property type="match status" value="1"/>
</dbReference>
<feature type="domain" description="Histidine kinase" evidence="14">
    <location>
        <begin position="818"/>
        <end position="1030"/>
    </location>
</feature>
<keyword evidence="17" id="KW-1185">Reference proteome</keyword>
<dbReference type="SUPFAM" id="SSF55785">
    <property type="entry name" value="PYP-like sensor domain (PAS domain)"/>
    <property type="match status" value="1"/>
</dbReference>
<protein>
    <recommendedName>
        <fullName evidence="4">histidine kinase</fullName>
        <ecNumber evidence="4">2.7.13.3</ecNumber>
    </recommendedName>
</protein>
<dbReference type="InterPro" id="IPR035965">
    <property type="entry name" value="PAS-like_dom_sf"/>
</dbReference>
<comment type="caution">
    <text evidence="16">The sequence shown here is derived from an EMBL/GenBank/DDBJ whole genome shotgun (WGS) entry which is preliminary data.</text>
</comment>
<dbReference type="SUPFAM" id="SSF55874">
    <property type="entry name" value="ATPase domain of HSP90 chaperone/DNA topoisomerase II/histidine kinase"/>
    <property type="match status" value="1"/>
</dbReference>
<comment type="similarity">
    <text evidence="3">Belongs to the sodium:solute symporter (SSF) (TC 2.A.21) family.</text>
</comment>
<dbReference type="Gene3D" id="3.30.565.10">
    <property type="entry name" value="Histidine kinase-like ATPase, C-terminal domain"/>
    <property type="match status" value="1"/>
</dbReference>
<dbReference type="PANTHER" id="PTHR43047">
    <property type="entry name" value="TWO-COMPONENT HISTIDINE PROTEIN KINASE"/>
    <property type="match status" value="1"/>
</dbReference>
<feature type="transmembrane region" description="Helical" evidence="13">
    <location>
        <begin position="117"/>
        <end position="135"/>
    </location>
</feature>
<sequence>MVQAWLVIFAAVAYILLLFAIASYGDRKSRRVGLSARGRPVIYALSLSVYCTSWTFYGSVGNSTRTGLEFLTIYLGPMLVFAFGYPLVRRVVRIAKAERITSIADFIGARYGKSQSVSAIATMIAVIGIVPYIALQLKAVSQSLTTMIGPVDAGALASLSLPYVDIALITAIGMAVFSWLFGTRHIDATEHQEGLMLAIAAEAIVKLVAFLAIGIWVCYGLYDGPGDLTRRITEAPEVRAVFQQPLDGGNWLIMTLLSAFAVLLLPRQFHVTVTENNSEQELRRAAWLFPLYLVAINLFVVPIAAAGLLRFGQDVNPDTFVLALPMDAGQSWLALFAFVGGLSASTAMVIVATVALAIMICNDIAVPLILRRRSEDEIIAGGGQDMSRLLLNTRRMAIFAILLLAYAFYLTVGDSAALASIGLLSFAAIAQFAPAFVGALVWRRATARGAIAGMCVGFAFWLYTLLLPNFASSGVLSPTILDFGPFGISALRPQALLGLEIDPFIHGNLWALGSNFLFFVVFSLTRKPDQAERLQSNLFVPAELASTPSLRTARSSVTAGDLLATIARYLGAERTQRSFTRYGRERGLAVDPDELADSSLLRFAEQLLASAVGAASSRLILSLMLKRNDPSTQEAAKLLDDASAAIQYNRDLLQTALDQVRQGIGVFDRDLRLICWNRQFRLLLGLPPEYGQVGTPLEAVLRFNAERGEYGDGSVEEIINDRMEKLVVTQATFQERLLSSGTVLEVRVSPMPDGGIVMTYTDITERVMAEEALARANETLERRVRERTEELTHVNERLVQATRVAEEANLGKTRFLAAAGHDILQPLNAARLYASVLVDRVKDGDTGTLVRNVDAALDSVEDIIGAVLDISRLDTGALKPEPTVFRLDEFLFGLKREFEPMAREKGLDLRFVPCGLSIRSDRRLLRRLIQNLISNALKYTAEGRVLIGCRRRNGQLMIEVHDTGMGIPPSKLKQIFEEFRRLDEGARAAKGLGLGLSIVDRIAQVLGHRVDVISRVEEGSCFRVTVPVAASVPVDAPVAVVPAMAARLDDMCVLVIDNEPDILDGMKLLLASWKCCVVTAADDAAALSELTRRGVKPDLVLIDYHLDNGTGLDAIVRLRWKFGTDLPAILVTADRSRGVRAEAAEKSIEVCQKPVKPAVLRAHLARCRAERYAAE</sequence>
<dbReference type="Gene3D" id="3.40.50.2300">
    <property type="match status" value="1"/>
</dbReference>
<dbReference type="RefSeq" id="WP_149891127.1">
    <property type="nucleotide sequence ID" value="NZ_JBHUFA010000001.1"/>
</dbReference>
<feature type="transmembrane region" description="Helical" evidence="13">
    <location>
        <begin position="6"/>
        <end position="25"/>
    </location>
</feature>
<evidence type="ECO:0000256" key="1">
    <source>
        <dbReference type="ARBA" id="ARBA00000085"/>
    </source>
</evidence>
<evidence type="ECO:0000259" key="15">
    <source>
        <dbReference type="PROSITE" id="PS50110"/>
    </source>
</evidence>
<feature type="coiled-coil region" evidence="12">
    <location>
        <begin position="770"/>
        <end position="797"/>
    </location>
</feature>
<proteinExistence type="inferred from homology"/>
<dbReference type="PROSITE" id="PS50109">
    <property type="entry name" value="HIS_KIN"/>
    <property type="match status" value="1"/>
</dbReference>
<dbReference type="NCBIfam" id="NF041832">
    <property type="entry name" value="near_NosP_CTERM"/>
    <property type="match status" value="1"/>
</dbReference>
<feature type="transmembrane region" description="Helical" evidence="13">
    <location>
        <begin position="332"/>
        <end position="365"/>
    </location>
</feature>
<dbReference type="CDD" id="cd00156">
    <property type="entry name" value="REC"/>
    <property type="match status" value="1"/>
</dbReference>
<feature type="transmembrane region" description="Helical" evidence="13">
    <location>
        <begin position="248"/>
        <end position="265"/>
    </location>
</feature>
<dbReference type="Gene3D" id="1.20.1730.10">
    <property type="entry name" value="Sodium/glucose cotransporter"/>
    <property type="match status" value="1"/>
</dbReference>
<evidence type="ECO:0000256" key="8">
    <source>
        <dbReference type="ARBA" id="ARBA00022777"/>
    </source>
</evidence>
<evidence type="ECO:0000256" key="10">
    <source>
        <dbReference type="ARBA" id="ARBA00023136"/>
    </source>
</evidence>
<dbReference type="PANTHER" id="PTHR43047:SF9">
    <property type="entry name" value="HISTIDINE KINASE"/>
    <property type="match status" value="1"/>
</dbReference>
<feature type="transmembrane region" description="Helical" evidence="13">
    <location>
        <begin position="418"/>
        <end position="442"/>
    </location>
</feature>
<dbReference type="CDD" id="cd00075">
    <property type="entry name" value="HATPase"/>
    <property type="match status" value="1"/>
</dbReference>
<evidence type="ECO:0000313" key="16">
    <source>
        <dbReference type="EMBL" id="MFD1695096.1"/>
    </source>
</evidence>
<dbReference type="InterPro" id="IPR005467">
    <property type="entry name" value="His_kinase_dom"/>
</dbReference>
<dbReference type="InterPro" id="IPR003661">
    <property type="entry name" value="HisK_dim/P_dom"/>
</dbReference>
<keyword evidence="10 13" id="KW-0472">Membrane</keyword>
<dbReference type="SMART" id="SM00387">
    <property type="entry name" value="HATPase_c"/>
    <property type="match status" value="1"/>
</dbReference>
<dbReference type="SUPFAM" id="SSF47384">
    <property type="entry name" value="Homodimeric domain of signal transducing histidine kinase"/>
    <property type="match status" value="1"/>
</dbReference>
<dbReference type="InterPro" id="IPR036097">
    <property type="entry name" value="HisK_dim/P_sf"/>
</dbReference>
<keyword evidence="5 11" id="KW-0597">Phosphoprotein</keyword>
<feature type="domain" description="Response regulatory" evidence="15">
    <location>
        <begin position="1052"/>
        <end position="1168"/>
    </location>
</feature>
<gene>
    <name evidence="16" type="ORF">ACFSC7_06180</name>
</gene>
<dbReference type="PROSITE" id="PS50283">
    <property type="entry name" value="NA_SOLUT_SYMP_3"/>
    <property type="match status" value="1"/>
</dbReference>
<dbReference type="EMBL" id="JBHUFA010000001">
    <property type="protein sequence ID" value="MFD1695096.1"/>
    <property type="molecule type" value="Genomic_DNA"/>
</dbReference>
<dbReference type="Proteomes" id="UP001597327">
    <property type="component" value="Unassembled WGS sequence"/>
</dbReference>
<dbReference type="Pfam" id="PF12860">
    <property type="entry name" value="PAS_7"/>
    <property type="match status" value="1"/>
</dbReference>
<evidence type="ECO:0000256" key="9">
    <source>
        <dbReference type="ARBA" id="ARBA00022989"/>
    </source>
</evidence>
<dbReference type="PRINTS" id="PR00344">
    <property type="entry name" value="BCTRLSENSOR"/>
</dbReference>